<evidence type="ECO:0000256" key="6">
    <source>
        <dbReference type="SAM" id="MobiDB-lite"/>
    </source>
</evidence>
<gene>
    <name evidence="9" type="ORF">N7509_001391</name>
</gene>
<feature type="transmembrane region" description="Helical" evidence="7">
    <location>
        <begin position="194"/>
        <end position="216"/>
    </location>
</feature>
<dbReference type="PANTHER" id="PTHR33048">
    <property type="entry name" value="PTH11-LIKE INTEGRAL MEMBRANE PROTEIN (AFU_ORTHOLOGUE AFUA_5G11245)"/>
    <property type="match status" value="1"/>
</dbReference>
<evidence type="ECO:0000256" key="5">
    <source>
        <dbReference type="ARBA" id="ARBA00038359"/>
    </source>
</evidence>
<dbReference type="PANTHER" id="PTHR33048:SF105">
    <property type="match status" value="1"/>
</dbReference>
<comment type="similarity">
    <text evidence="5">Belongs to the SAT4 family.</text>
</comment>
<name>A0A9W9WCN9_9EURO</name>
<evidence type="ECO:0000256" key="7">
    <source>
        <dbReference type="SAM" id="Phobius"/>
    </source>
</evidence>
<dbReference type="InterPro" id="IPR052337">
    <property type="entry name" value="SAT4-like"/>
</dbReference>
<feature type="domain" description="Rhodopsin" evidence="8">
    <location>
        <begin position="35"/>
        <end position="287"/>
    </location>
</feature>
<dbReference type="GeneID" id="81365008"/>
<proteinExistence type="inferred from homology"/>
<protein>
    <recommendedName>
        <fullName evidence="8">Rhodopsin domain-containing protein</fullName>
    </recommendedName>
</protein>
<dbReference type="EMBL" id="JAPZBU010000003">
    <property type="protein sequence ID" value="KAJ5414764.1"/>
    <property type="molecule type" value="Genomic_DNA"/>
</dbReference>
<dbReference type="GO" id="GO:0016020">
    <property type="term" value="C:membrane"/>
    <property type="evidence" value="ECO:0007669"/>
    <property type="project" value="UniProtKB-SubCell"/>
</dbReference>
<reference evidence="9" key="1">
    <citation type="submission" date="2022-12" db="EMBL/GenBank/DDBJ databases">
        <authorList>
            <person name="Petersen C."/>
        </authorList>
    </citation>
    <scope>NUCLEOTIDE SEQUENCE</scope>
    <source>
        <strain evidence="9">IBT 29677</strain>
    </source>
</reference>
<evidence type="ECO:0000313" key="9">
    <source>
        <dbReference type="EMBL" id="KAJ5414764.1"/>
    </source>
</evidence>
<dbReference type="Pfam" id="PF20684">
    <property type="entry name" value="Fung_rhodopsin"/>
    <property type="match status" value="1"/>
</dbReference>
<accession>A0A9W9WCN9</accession>
<evidence type="ECO:0000313" key="10">
    <source>
        <dbReference type="Proteomes" id="UP001147747"/>
    </source>
</evidence>
<comment type="caution">
    <text evidence="9">The sequence shown here is derived from an EMBL/GenBank/DDBJ whole genome shotgun (WGS) entry which is preliminary data.</text>
</comment>
<feature type="compositionally biased region" description="Polar residues" evidence="6">
    <location>
        <begin position="366"/>
        <end position="398"/>
    </location>
</feature>
<evidence type="ECO:0000259" key="8">
    <source>
        <dbReference type="Pfam" id="PF20684"/>
    </source>
</evidence>
<keyword evidence="10" id="KW-1185">Reference proteome</keyword>
<feature type="transmembrane region" description="Helical" evidence="7">
    <location>
        <begin position="228"/>
        <end position="250"/>
    </location>
</feature>
<dbReference type="OrthoDB" id="2988756at2759"/>
<sequence>MVFALWVRDAAADAARKTNIELWTLYGIGVAFTILRTYSRIRAVGLRNLRLDDYLIWIGIIFYTAQTALAYNVGAVANGLANNSMTDAQRTALSPSSSEYSARVTGSKIQIAGWSTYVALINSLKLSMLAFYLRLMEGLGRRYQIPIYVGLALITASFIASMVAILASCRPFHKNWQINPDPGNVCQPAISKPVIAVTFAANLLTDPYLIFIPIPMLWKSSLKVIKKIATTIVLSAGIFILVCATLKSVFLLVDPENGATVANEWGTRETFVAVITTNLPMVFHLFRTWLTRVFGSKFGSSHKTNYKTPSASGGLHTISGRGNFASRKGRSDMDPITIGMTFTESEERMMEDEIKMQNIRHNVTHIQSTDNGTPSSSGIMVSNQVDVTNESVSRTSDGARSVREVW</sequence>
<dbReference type="RefSeq" id="XP_056494610.1">
    <property type="nucleotide sequence ID" value="XM_056626028.1"/>
</dbReference>
<dbReference type="Proteomes" id="UP001147747">
    <property type="component" value="Unassembled WGS sequence"/>
</dbReference>
<feature type="transmembrane region" description="Helical" evidence="7">
    <location>
        <begin position="111"/>
        <end position="133"/>
    </location>
</feature>
<organism evidence="9 10">
    <name type="scientific">Penicillium cosmopolitanum</name>
    <dbReference type="NCBI Taxonomy" id="1131564"/>
    <lineage>
        <taxon>Eukaryota</taxon>
        <taxon>Fungi</taxon>
        <taxon>Dikarya</taxon>
        <taxon>Ascomycota</taxon>
        <taxon>Pezizomycotina</taxon>
        <taxon>Eurotiomycetes</taxon>
        <taxon>Eurotiomycetidae</taxon>
        <taxon>Eurotiales</taxon>
        <taxon>Aspergillaceae</taxon>
        <taxon>Penicillium</taxon>
    </lineage>
</organism>
<evidence type="ECO:0000256" key="1">
    <source>
        <dbReference type="ARBA" id="ARBA00004141"/>
    </source>
</evidence>
<dbReference type="AlphaFoldDB" id="A0A9W9WCN9"/>
<comment type="subcellular location">
    <subcellularLocation>
        <location evidence="1">Membrane</location>
        <topology evidence="1">Multi-pass membrane protein</topology>
    </subcellularLocation>
</comment>
<feature type="region of interest" description="Disordered" evidence="6">
    <location>
        <begin position="366"/>
        <end position="406"/>
    </location>
</feature>
<keyword evidence="4 7" id="KW-0472">Membrane</keyword>
<feature type="transmembrane region" description="Helical" evidence="7">
    <location>
        <begin position="54"/>
        <end position="77"/>
    </location>
</feature>
<reference evidence="9" key="2">
    <citation type="journal article" date="2023" name="IMA Fungus">
        <title>Comparative genomic study of the Penicillium genus elucidates a diverse pangenome and 15 lateral gene transfer events.</title>
        <authorList>
            <person name="Petersen C."/>
            <person name="Sorensen T."/>
            <person name="Nielsen M.R."/>
            <person name="Sondergaard T.E."/>
            <person name="Sorensen J.L."/>
            <person name="Fitzpatrick D.A."/>
            <person name="Frisvad J.C."/>
            <person name="Nielsen K.L."/>
        </authorList>
    </citation>
    <scope>NUCLEOTIDE SEQUENCE</scope>
    <source>
        <strain evidence="9">IBT 29677</strain>
    </source>
</reference>
<dbReference type="InterPro" id="IPR049326">
    <property type="entry name" value="Rhodopsin_dom_fungi"/>
</dbReference>
<evidence type="ECO:0000256" key="2">
    <source>
        <dbReference type="ARBA" id="ARBA00022692"/>
    </source>
</evidence>
<evidence type="ECO:0000256" key="4">
    <source>
        <dbReference type="ARBA" id="ARBA00023136"/>
    </source>
</evidence>
<evidence type="ECO:0000256" key="3">
    <source>
        <dbReference type="ARBA" id="ARBA00022989"/>
    </source>
</evidence>
<feature type="transmembrane region" description="Helical" evidence="7">
    <location>
        <begin position="20"/>
        <end position="38"/>
    </location>
</feature>
<feature type="transmembrane region" description="Helical" evidence="7">
    <location>
        <begin position="145"/>
        <end position="167"/>
    </location>
</feature>
<keyword evidence="2 7" id="KW-0812">Transmembrane</keyword>
<keyword evidence="3 7" id="KW-1133">Transmembrane helix</keyword>